<sequence length="173" mass="19475">MNMKKQLWSVARMFLPGVGFALACSGAYLVAVQTEHQFNWWVIPAYVMIVVGFLAVLIGFFWTICHSMKSKIYQRGGRDQHIQVYTIERPSCFPPSYEESQGSQVYPNAAEFVVVVDGVDVVMSLAPPLYSQDSSEAPDCTWSWEQPPRYSQVECIQQGEVDADEQLEALSGH</sequence>
<keyword evidence="1" id="KW-1133">Transmembrane helix</keyword>
<reference evidence="2 3" key="1">
    <citation type="submission" date="2019-07" db="EMBL/GenBank/DDBJ databases">
        <title>Chromosome genome assembly for large yellow croaker.</title>
        <authorList>
            <person name="Xiao S."/>
        </authorList>
    </citation>
    <scope>NUCLEOTIDE SEQUENCE [LARGE SCALE GENOMIC DNA]</scope>
    <source>
        <strain evidence="2">JMULYC20181020</strain>
        <tissue evidence="2">Muscle</tissue>
    </source>
</reference>
<dbReference type="Pfam" id="PF15664">
    <property type="entry name" value="TMEM252"/>
    <property type="match status" value="1"/>
</dbReference>
<dbReference type="PANTHER" id="PTHR35682">
    <property type="entry name" value="TRANSMEMBRANE PROTEIN 252"/>
    <property type="match status" value="1"/>
</dbReference>
<dbReference type="EMBL" id="REGW02000009">
    <property type="protein sequence ID" value="KAE8292054.1"/>
    <property type="molecule type" value="Genomic_DNA"/>
</dbReference>
<name>A0A6G0IL03_LARCR</name>
<dbReference type="AlphaFoldDB" id="A0A6G0IL03"/>
<accession>A0A6G0IL03</accession>
<dbReference type="PROSITE" id="PS51257">
    <property type="entry name" value="PROKAR_LIPOPROTEIN"/>
    <property type="match status" value="1"/>
</dbReference>
<protein>
    <recommendedName>
        <fullName evidence="4">Transmembrane protein 252</fullName>
    </recommendedName>
</protein>
<evidence type="ECO:0000313" key="3">
    <source>
        <dbReference type="Proteomes" id="UP000424527"/>
    </source>
</evidence>
<dbReference type="InterPro" id="IPR031363">
    <property type="entry name" value="TMEM252"/>
</dbReference>
<dbReference type="Proteomes" id="UP000424527">
    <property type="component" value="Unassembled WGS sequence"/>
</dbReference>
<evidence type="ECO:0000313" key="2">
    <source>
        <dbReference type="EMBL" id="KAE8292054.1"/>
    </source>
</evidence>
<proteinExistence type="predicted"/>
<keyword evidence="1" id="KW-0812">Transmembrane</keyword>
<feature type="transmembrane region" description="Helical" evidence="1">
    <location>
        <begin position="41"/>
        <end position="65"/>
    </location>
</feature>
<evidence type="ECO:0008006" key="4">
    <source>
        <dbReference type="Google" id="ProtNLM"/>
    </source>
</evidence>
<gene>
    <name evidence="2" type="ORF">D5F01_LYC09420</name>
</gene>
<organism evidence="2 3">
    <name type="scientific">Larimichthys crocea</name>
    <name type="common">Large yellow croaker</name>
    <name type="synonym">Pseudosciaena crocea</name>
    <dbReference type="NCBI Taxonomy" id="215358"/>
    <lineage>
        <taxon>Eukaryota</taxon>
        <taxon>Metazoa</taxon>
        <taxon>Chordata</taxon>
        <taxon>Craniata</taxon>
        <taxon>Vertebrata</taxon>
        <taxon>Euteleostomi</taxon>
        <taxon>Actinopterygii</taxon>
        <taxon>Neopterygii</taxon>
        <taxon>Teleostei</taxon>
        <taxon>Neoteleostei</taxon>
        <taxon>Acanthomorphata</taxon>
        <taxon>Eupercaria</taxon>
        <taxon>Sciaenidae</taxon>
        <taxon>Larimichthys</taxon>
    </lineage>
</organism>
<dbReference type="PANTHER" id="PTHR35682:SF1">
    <property type="entry name" value="TRANSMEMBRANE PROTEIN 252"/>
    <property type="match status" value="1"/>
</dbReference>
<evidence type="ECO:0000256" key="1">
    <source>
        <dbReference type="SAM" id="Phobius"/>
    </source>
</evidence>
<keyword evidence="3" id="KW-1185">Reference proteome</keyword>
<comment type="caution">
    <text evidence="2">The sequence shown here is derived from an EMBL/GenBank/DDBJ whole genome shotgun (WGS) entry which is preliminary data.</text>
</comment>
<keyword evidence="1" id="KW-0472">Membrane</keyword>